<evidence type="ECO:0000313" key="14">
    <source>
        <dbReference type="EMBL" id="VAW41891.1"/>
    </source>
</evidence>
<comment type="similarity">
    <text evidence="2">Belongs to the pyruvate kinase family.</text>
</comment>
<name>A0A3B0VG41_9ZZZZ</name>
<proteinExistence type="inferred from homology"/>
<dbReference type="Pfam" id="PF02887">
    <property type="entry name" value="PK_C"/>
    <property type="match status" value="1"/>
</dbReference>
<dbReference type="GO" id="GO:0016301">
    <property type="term" value="F:kinase activity"/>
    <property type="evidence" value="ECO:0007669"/>
    <property type="project" value="UniProtKB-KW"/>
</dbReference>
<dbReference type="UniPathway" id="UPA00109">
    <property type="reaction ID" value="UER00188"/>
</dbReference>
<dbReference type="SUPFAM" id="SSF50800">
    <property type="entry name" value="PK beta-barrel domain-like"/>
    <property type="match status" value="1"/>
</dbReference>
<dbReference type="EC" id="2.7.1.40" evidence="3"/>
<evidence type="ECO:0000256" key="8">
    <source>
        <dbReference type="ARBA" id="ARBA00022840"/>
    </source>
</evidence>
<gene>
    <name evidence="14" type="ORF">MNBD_DELTA04-1557</name>
</gene>
<feature type="domain" description="Pyruvate kinase C-terminal" evidence="13">
    <location>
        <begin position="364"/>
        <end position="447"/>
    </location>
</feature>
<organism evidence="14">
    <name type="scientific">hydrothermal vent metagenome</name>
    <dbReference type="NCBI Taxonomy" id="652676"/>
    <lineage>
        <taxon>unclassified sequences</taxon>
        <taxon>metagenomes</taxon>
        <taxon>ecological metagenomes</taxon>
    </lineage>
</organism>
<comment type="pathway">
    <text evidence="1">Carbohydrate degradation; glycolysis; pyruvate from D-glyceraldehyde 3-phosphate: step 5/5.</text>
</comment>
<evidence type="ECO:0000256" key="7">
    <source>
        <dbReference type="ARBA" id="ARBA00022777"/>
    </source>
</evidence>
<protein>
    <recommendedName>
        <fullName evidence="3">pyruvate kinase</fullName>
        <ecNumber evidence="3">2.7.1.40</ecNumber>
    </recommendedName>
</protein>
<dbReference type="AlphaFoldDB" id="A0A3B0VG41"/>
<dbReference type="Gene3D" id="3.20.20.60">
    <property type="entry name" value="Phosphoenolpyruvate-binding domains"/>
    <property type="match status" value="1"/>
</dbReference>
<dbReference type="InterPro" id="IPR040442">
    <property type="entry name" value="Pyrv_kinase-like_dom_sf"/>
</dbReference>
<dbReference type="InterPro" id="IPR015806">
    <property type="entry name" value="Pyrv_Knase_insert_dom_sf"/>
</dbReference>
<evidence type="ECO:0000256" key="6">
    <source>
        <dbReference type="ARBA" id="ARBA00022741"/>
    </source>
</evidence>
<dbReference type="GO" id="GO:0005524">
    <property type="term" value="F:ATP binding"/>
    <property type="evidence" value="ECO:0007669"/>
    <property type="project" value="UniProtKB-KW"/>
</dbReference>
<dbReference type="GO" id="GO:0000287">
    <property type="term" value="F:magnesium ion binding"/>
    <property type="evidence" value="ECO:0007669"/>
    <property type="project" value="InterPro"/>
</dbReference>
<keyword evidence="6" id="KW-0547">Nucleotide-binding</keyword>
<evidence type="ECO:0000256" key="3">
    <source>
        <dbReference type="ARBA" id="ARBA00012142"/>
    </source>
</evidence>
<dbReference type="SUPFAM" id="SSF51621">
    <property type="entry name" value="Phosphoenolpyruvate/pyruvate domain"/>
    <property type="match status" value="1"/>
</dbReference>
<dbReference type="InterPro" id="IPR015793">
    <property type="entry name" value="Pyrv_Knase_brl"/>
</dbReference>
<dbReference type="NCBIfam" id="TIGR01064">
    <property type="entry name" value="pyruv_kin"/>
    <property type="match status" value="1"/>
</dbReference>
<evidence type="ECO:0000256" key="1">
    <source>
        <dbReference type="ARBA" id="ARBA00004997"/>
    </source>
</evidence>
<feature type="domain" description="Pyruvate kinase barrel" evidence="12">
    <location>
        <begin position="7"/>
        <end position="326"/>
    </location>
</feature>
<dbReference type="GO" id="GO:0004743">
    <property type="term" value="F:pyruvate kinase activity"/>
    <property type="evidence" value="ECO:0007669"/>
    <property type="project" value="UniProtKB-EC"/>
</dbReference>
<dbReference type="Gene3D" id="2.40.33.10">
    <property type="entry name" value="PK beta-barrel domain-like"/>
    <property type="match status" value="1"/>
</dbReference>
<dbReference type="InterPro" id="IPR001697">
    <property type="entry name" value="Pyr_Knase"/>
</dbReference>
<keyword evidence="7 14" id="KW-0418">Kinase</keyword>
<dbReference type="PRINTS" id="PR01050">
    <property type="entry name" value="PYRUVTKNASE"/>
</dbReference>
<sequence>MKRLPTNKTKLVCTIGPASDSYEMIERMLKAGMNVARLNFSHGDFAGHGEVIKKIRAASEKTGRRAAIMADLPGPKMRIGTMAEPVTIDKDSPFTLTTEEIIGSRDRVSVSMKELPAVVKKDDTVFLNDGLIQLRIDKVEGLDIRCTVMVGGQLQSRKGVNIPGIDLGISAFTARDRDCLRFALKNGVDAVGQSFVGKAQDIKDVRAAASEMGFSPFIIAKIERAGVSEKIDEILAVADGIMVARGDLGVEIPIERIAIEQKFLTARANFFGRPVITATQMIESMTHNRRPTRAEATDVANAILDGTDCVMLSEESAMGDYPLESVEMLARIAAATEPHKGRYNFDPALKPQAGKNFPNGVDLIAESIENILAKIDSSAAVLAPTASGATARSLTRFKLPKWILAVSSSEKTCRELMFSYGVYPILEKEHPHDWTAYGRHYAKEHALTGSFIIQTEGPSPEHPEINHKMEIIAL</sequence>
<evidence type="ECO:0000256" key="11">
    <source>
        <dbReference type="ARBA" id="ARBA00023317"/>
    </source>
</evidence>
<evidence type="ECO:0000256" key="4">
    <source>
        <dbReference type="ARBA" id="ARBA00022679"/>
    </source>
</evidence>
<keyword evidence="11 14" id="KW-0670">Pyruvate</keyword>
<dbReference type="Gene3D" id="3.40.1380.20">
    <property type="entry name" value="Pyruvate kinase, C-terminal domain"/>
    <property type="match status" value="1"/>
</dbReference>
<evidence type="ECO:0000256" key="5">
    <source>
        <dbReference type="ARBA" id="ARBA00022723"/>
    </source>
</evidence>
<dbReference type="GO" id="GO:0030955">
    <property type="term" value="F:potassium ion binding"/>
    <property type="evidence" value="ECO:0007669"/>
    <property type="project" value="InterPro"/>
</dbReference>
<evidence type="ECO:0000259" key="13">
    <source>
        <dbReference type="Pfam" id="PF02887"/>
    </source>
</evidence>
<dbReference type="InterPro" id="IPR036918">
    <property type="entry name" value="Pyrv_Knase_C_sf"/>
</dbReference>
<dbReference type="Pfam" id="PF00224">
    <property type="entry name" value="PK"/>
    <property type="match status" value="1"/>
</dbReference>
<dbReference type="InterPro" id="IPR011037">
    <property type="entry name" value="Pyrv_Knase-like_insert_dom_sf"/>
</dbReference>
<accession>A0A3B0VG41</accession>
<dbReference type="PANTHER" id="PTHR11817">
    <property type="entry name" value="PYRUVATE KINASE"/>
    <property type="match status" value="1"/>
</dbReference>
<keyword evidence="8" id="KW-0067">ATP-binding</keyword>
<dbReference type="NCBIfam" id="NF004491">
    <property type="entry name" value="PRK05826.1"/>
    <property type="match status" value="1"/>
</dbReference>
<evidence type="ECO:0000256" key="2">
    <source>
        <dbReference type="ARBA" id="ARBA00008663"/>
    </source>
</evidence>
<keyword evidence="4 14" id="KW-0808">Transferase</keyword>
<dbReference type="EMBL" id="UOEY01000139">
    <property type="protein sequence ID" value="VAW41891.1"/>
    <property type="molecule type" value="Genomic_DNA"/>
</dbReference>
<keyword evidence="5" id="KW-0479">Metal-binding</keyword>
<dbReference type="InterPro" id="IPR015813">
    <property type="entry name" value="Pyrv/PenolPyrv_kinase-like_dom"/>
</dbReference>
<dbReference type="InterPro" id="IPR015795">
    <property type="entry name" value="Pyrv_Knase_C"/>
</dbReference>
<keyword evidence="9" id="KW-0460">Magnesium</keyword>
<dbReference type="FunFam" id="2.40.33.10:FF:000001">
    <property type="entry name" value="Pyruvate kinase"/>
    <property type="match status" value="1"/>
</dbReference>
<evidence type="ECO:0000256" key="10">
    <source>
        <dbReference type="ARBA" id="ARBA00023152"/>
    </source>
</evidence>
<evidence type="ECO:0000259" key="12">
    <source>
        <dbReference type="Pfam" id="PF00224"/>
    </source>
</evidence>
<keyword evidence="10" id="KW-0324">Glycolysis</keyword>
<evidence type="ECO:0000256" key="9">
    <source>
        <dbReference type="ARBA" id="ARBA00022842"/>
    </source>
</evidence>
<dbReference type="NCBIfam" id="NF004978">
    <property type="entry name" value="PRK06354.1"/>
    <property type="match status" value="1"/>
</dbReference>
<dbReference type="SUPFAM" id="SSF52935">
    <property type="entry name" value="PK C-terminal domain-like"/>
    <property type="match status" value="1"/>
</dbReference>
<reference evidence="14" key="1">
    <citation type="submission" date="2018-06" db="EMBL/GenBank/DDBJ databases">
        <authorList>
            <person name="Zhirakovskaya E."/>
        </authorList>
    </citation>
    <scope>NUCLEOTIDE SEQUENCE</scope>
</reference>